<feature type="domain" description="Carboxymuconolactone decarboxylase-like" evidence="7">
    <location>
        <begin position="136"/>
        <end position="209"/>
    </location>
</feature>
<dbReference type="SUPFAM" id="SSF69118">
    <property type="entry name" value="AhpD-like"/>
    <property type="match status" value="1"/>
</dbReference>
<comment type="caution">
    <text evidence="8">The sequence shown here is derived from an EMBL/GenBank/DDBJ whole genome shotgun (WGS) entry which is preliminary data.</text>
</comment>
<dbReference type="InterPro" id="IPR004674">
    <property type="entry name" value="AhpD"/>
</dbReference>
<keyword evidence="2 6" id="KW-0049">Antioxidant</keyword>
<evidence type="ECO:0000259" key="7">
    <source>
        <dbReference type="Pfam" id="PF02627"/>
    </source>
</evidence>
<evidence type="ECO:0000256" key="5">
    <source>
        <dbReference type="ARBA" id="ARBA00023284"/>
    </source>
</evidence>
<dbReference type="InterPro" id="IPR029032">
    <property type="entry name" value="AhpD-like"/>
</dbReference>
<dbReference type="HOGENOM" id="CLU_105328_0_0_5"/>
<dbReference type="NCBIfam" id="TIGR00778">
    <property type="entry name" value="ahpD_dom"/>
    <property type="match status" value="1"/>
</dbReference>
<organism evidence="8 9">
    <name type="scientific">Brucella intermedia LMG 3301</name>
    <dbReference type="NCBI Taxonomy" id="641118"/>
    <lineage>
        <taxon>Bacteria</taxon>
        <taxon>Pseudomonadati</taxon>
        <taxon>Pseudomonadota</taxon>
        <taxon>Alphaproteobacteria</taxon>
        <taxon>Hyphomicrobiales</taxon>
        <taxon>Brucellaceae</taxon>
        <taxon>Brucella/Ochrobactrum group</taxon>
        <taxon>Brucella</taxon>
    </lineage>
</organism>
<proteinExistence type="inferred from homology"/>
<dbReference type="InterPro" id="IPR004675">
    <property type="entry name" value="AhpD_core"/>
</dbReference>
<dbReference type="InterPro" id="IPR003779">
    <property type="entry name" value="CMD-like"/>
</dbReference>
<comment type="function">
    <text evidence="6">Antioxidant protein with alkyl hydroperoxidase activity. Required for the reduction of the AhpC active site cysteine residues and for the regeneration of the AhpC enzyme activity.</text>
</comment>
<evidence type="ECO:0000256" key="1">
    <source>
        <dbReference type="ARBA" id="ARBA00022559"/>
    </source>
</evidence>
<evidence type="ECO:0000256" key="2">
    <source>
        <dbReference type="ARBA" id="ARBA00022862"/>
    </source>
</evidence>
<dbReference type="HAMAP" id="MF_01676">
    <property type="entry name" value="AhpD"/>
    <property type="match status" value="1"/>
</dbReference>
<dbReference type="GO" id="GO:0032843">
    <property type="term" value="F:hydroperoxide reductase activity"/>
    <property type="evidence" value="ECO:0007669"/>
    <property type="project" value="InterPro"/>
</dbReference>
<feature type="active site" description="Proton donor" evidence="6">
    <location>
        <position position="169"/>
    </location>
</feature>
<dbReference type="GO" id="GO:0015036">
    <property type="term" value="F:disulfide oxidoreductase activity"/>
    <property type="evidence" value="ECO:0007669"/>
    <property type="project" value="TreeGrafter"/>
</dbReference>
<evidence type="ECO:0000256" key="3">
    <source>
        <dbReference type="ARBA" id="ARBA00023002"/>
    </source>
</evidence>
<dbReference type="GO" id="GO:0045454">
    <property type="term" value="P:cell redox homeostasis"/>
    <property type="evidence" value="ECO:0007669"/>
    <property type="project" value="TreeGrafter"/>
</dbReference>
<accession>C4WM50</accession>
<dbReference type="EC" id="1.11.1.28" evidence="6"/>
<dbReference type="AlphaFoldDB" id="C4WM50"/>
<dbReference type="NCBIfam" id="TIGR00777">
    <property type="entry name" value="ahpD"/>
    <property type="match status" value="1"/>
</dbReference>
<sequence>MDIGTALSLCFYAFSHARPHRIFAGNALISRMADKEGSMSIDDLKSKIPDFAKDVRLNLSSMASDETLTPQQKYGLFVACGIASRNADVRKAFVGEATAKVDASVIQAAKSAASIMGMNNVYYRFVHLATNKDYRTMPAKLRMNVIGNPGVDKVDFELWSLAVSAINGCGMCIDAHEDVLRKANVSSEAIQTAVRFASIIQSVAIALEAADTE</sequence>
<feature type="active site" description="Cysteine sulfenic acid (-SOH) intermediate" evidence="6">
    <location>
        <position position="172"/>
    </location>
</feature>
<feature type="disulfide bond" description="Interchain (with AhpC); in linked form" evidence="6">
    <location>
        <position position="172"/>
    </location>
</feature>
<dbReference type="Pfam" id="PF02627">
    <property type="entry name" value="CMD"/>
    <property type="match status" value="1"/>
</dbReference>
<evidence type="ECO:0000256" key="6">
    <source>
        <dbReference type="HAMAP-Rule" id="MF_01676"/>
    </source>
</evidence>
<dbReference type="GO" id="GO:0006979">
    <property type="term" value="P:response to oxidative stress"/>
    <property type="evidence" value="ECO:0007669"/>
    <property type="project" value="InterPro"/>
</dbReference>
<feature type="disulfide bond" evidence="6">
    <location>
        <begin position="169"/>
        <end position="172"/>
    </location>
</feature>
<gene>
    <name evidence="6 8" type="primary">ahpD</name>
    <name evidence="8" type="ORF">OINT_2000923</name>
</gene>
<keyword evidence="1 6" id="KW-0575">Peroxidase</keyword>
<evidence type="ECO:0000313" key="9">
    <source>
        <dbReference type="Proteomes" id="UP000004386"/>
    </source>
</evidence>
<keyword evidence="3 6" id="KW-0560">Oxidoreductase</keyword>
<keyword evidence="4 6" id="KW-1015">Disulfide bond</keyword>
<reference evidence="8 9" key="1">
    <citation type="submission" date="2009-05" db="EMBL/GenBank/DDBJ databases">
        <authorList>
            <person name="Setubal J.C."/>
            <person name="Boyle S."/>
            <person name="Crasta O.R."/>
            <person name="Gillespie J.J."/>
            <person name="Kenyon R.W."/>
            <person name="Lu J."/>
            <person name="Mane S."/>
            <person name="Nagrani S."/>
            <person name="Shallom J.M."/>
            <person name="Shallom S."/>
            <person name="Shukla M."/>
            <person name="Snyder E.E."/>
            <person name="Sobral B.W."/>
            <person name="Wattam A.R."/>
            <person name="Will R."/>
            <person name="Williams K."/>
            <person name="Yoo H."/>
            <person name="Munk C."/>
            <person name="Tapia R."/>
            <person name="Green L."/>
            <person name="Rogers Y."/>
            <person name="Detter J.C."/>
            <person name="Bruce D."/>
            <person name="Brettin T.S."/>
            <person name="Tsolis R."/>
        </authorList>
    </citation>
    <scope>NUCLEOTIDE SEQUENCE [LARGE SCALE GENOMIC DNA]</scope>
    <source>
        <strain evidence="8 9">LMG 3301</strain>
    </source>
</reference>
<dbReference type="PANTHER" id="PTHR33930:SF7">
    <property type="entry name" value="ALKYL HYDROPEROXIDE REDUCTASE AHPD"/>
    <property type="match status" value="1"/>
</dbReference>
<comment type="catalytic activity">
    <reaction evidence="6">
        <text>N(6)-[(R)-dihydrolipoyl]-L-lysyl-[lipoyl-carrier protein] + a hydroperoxide = N(6)-[(R)-lipoyl]-L-lysyl-[lipoyl-carrier protein] + an alcohol + H2O</text>
        <dbReference type="Rhea" id="RHEA:62636"/>
        <dbReference type="Rhea" id="RHEA-COMP:10502"/>
        <dbReference type="Rhea" id="RHEA-COMP:16355"/>
        <dbReference type="ChEBI" id="CHEBI:15377"/>
        <dbReference type="ChEBI" id="CHEBI:30879"/>
        <dbReference type="ChEBI" id="CHEBI:35924"/>
        <dbReference type="ChEBI" id="CHEBI:83099"/>
        <dbReference type="ChEBI" id="CHEBI:83100"/>
        <dbReference type="EC" id="1.11.1.28"/>
    </reaction>
</comment>
<protein>
    <recommendedName>
        <fullName evidence="6">Alkyl hydroperoxide reductase AhpD</fullName>
        <ecNumber evidence="6">1.11.1.28</ecNumber>
    </recommendedName>
    <alternativeName>
        <fullName evidence="6">Alkylhydroperoxidase AhpD</fullName>
    </alternativeName>
</protein>
<name>C4WM50_9HYPH</name>
<evidence type="ECO:0000256" key="4">
    <source>
        <dbReference type="ARBA" id="ARBA00023157"/>
    </source>
</evidence>
<dbReference type="PANTHER" id="PTHR33930">
    <property type="entry name" value="ALKYL HYDROPEROXIDE REDUCTASE AHPD"/>
    <property type="match status" value="1"/>
</dbReference>
<keyword evidence="5 6" id="KW-0676">Redox-active center</keyword>
<comment type="similarity">
    <text evidence="6">Belongs to the AhpD family.</text>
</comment>
<evidence type="ECO:0000313" key="8">
    <source>
        <dbReference type="EMBL" id="EEQ93750.1"/>
    </source>
</evidence>
<dbReference type="Gene3D" id="1.20.1290.10">
    <property type="entry name" value="AhpD-like"/>
    <property type="match status" value="1"/>
</dbReference>
<dbReference type="EMBL" id="ACQA01000002">
    <property type="protein sequence ID" value="EEQ93750.1"/>
    <property type="molecule type" value="Genomic_DNA"/>
</dbReference>
<dbReference type="GO" id="GO:0051920">
    <property type="term" value="F:peroxiredoxin activity"/>
    <property type="evidence" value="ECO:0007669"/>
    <property type="project" value="InterPro"/>
</dbReference>
<dbReference type="Proteomes" id="UP000004386">
    <property type="component" value="Unassembled WGS sequence"/>
</dbReference>